<evidence type="ECO:0000313" key="2">
    <source>
        <dbReference type="Proteomes" id="UP000316343"/>
    </source>
</evidence>
<dbReference type="OrthoDB" id="7540582at2"/>
<keyword evidence="1" id="KW-0808">Transferase</keyword>
<dbReference type="InterPro" id="IPR027417">
    <property type="entry name" value="P-loop_NTPase"/>
</dbReference>
<dbReference type="Gene3D" id="3.40.50.300">
    <property type="entry name" value="P-loop containing nucleotide triphosphate hydrolases"/>
    <property type="match status" value="1"/>
</dbReference>
<protein>
    <submittedName>
        <fullName evidence="1">Sulfotransferase</fullName>
    </submittedName>
</protein>
<sequence>MKLFIHPGFHKTATTFLQKSVFSDAAIFNSLGTPEQISHLIERPHPLVFDCDLVRRDLDRVMPLSSDRINILSSETLCGNPFFGSRDAVETAARLCNIYPEAHILFTVRHQRSAASSLYKQYIKMGGNASPQDFFDPDEVPQFYFFDPITLDYGRTVEAYANLFGGRVCVLPYELLKQRPAEFFDQLGEYMGFYRTDLDAPAATQSVSPSSRQVAAYRYANLFSHSPINPDMKIGPQVLGRAIRFAANRFLTGSKPATCPISDAFEKVNRHDFAAGNRTLQKFCPVPLDQFGYHVSS</sequence>
<evidence type="ECO:0000313" key="1">
    <source>
        <dbReference type="EMBL" id="TRD11660.1"/>
    </source>
</evidence>
<proteinExistence type="predicted"/>
<name>A0A547PBZ6_9SPHN</name>
<dbReference type="SUPFAM" id="SSF52540">
    <property type="entry name" value="P-loop containing nucleoside triphosphate hydrolases"/>
    <property type="match status" value="1"/>
</dbReference>
<dbReference type="GO" id="GO:0016740">
    <property type="term" value="F:transferase activity"/>
    <property type="evidence" value="ECO:0007669"/>
    <property type="project" value="UniProtKB-KW"/>
</dbReference>
<dbReference type="AlphaFoldDB" id="A0A547PBZ6"/>
<dbReference type="RefSeq" id="WP_142787933.1">
    <property type="nucleotide sequence ID" value="NZ_VHJK01000001.1"/>
</dbReference>
<dbReference type="EMBL" id="VHJK01000001">
    <property type="protein sequence ID" value="TRD11660.1"/>
    <property type="molecule type" value="Genomic_DNA"/>
</dbReference>
<reference evidence="1 2" key="1">
    <citation type="submission" date="2019-06" db="EMBL/GenBank/DDBJ databases">
        <title>Erythrobacter insulae sp. nov., isolated from a tidal flat.</title>
        <authorList>
            <person name="Yoon J.-H."/>
        </authorList>
    </citation>
    <scope>NUCLEOTIDE SEQUENCE [LARGE SCALE GENOMIC DNA]</scope>
    <source>
        <strain evidence="1 2">JBTF-M21</strain>
    </source>
</reference>
<accession>A0A547PBZ6</accession>
<dbReference type="Proteomes" id="UP000316343">
    <property type="component" value="Unassembled WGS sequence"/>
</dbReference>
<comment type="caution">
    <text evidence="1">The sequence shown here is derived from an EMBL/GenBank/DDBJ whole genome shotgun (WGS) entry which is preliminary data.</text>
</comment>
<gene>
    <name evidence="1" type="ORF">FGU71_07125</name>
</gene>
<keyword evidence="2" id="KW-1185">Reference proteome</keyword>
<organism evidence="1 2">
    <name type="scientific">Erythrobacter insulae</name>
    <dbReference type="NCBI Taxonomy" id="2584124"/>
    <lineage>
        <taxon>Bacteria</taxon>
        <taxon>Pseudomonadati</taxon>
        <taxon>Pseudomonadota</taxon>
        <taxon>Alphaproteobacteria</taxon>
        <taxon>Sphingomonadales</taxon>
        <taxon>Erythrobacteraceae</taxon>
        <taxon>Erythrobacter/Porphyrobacter group</taxon>
        <taxon>Erythrobacter</taxon>
    </lineage>
</organism>